<dbReference type="RefSeq" id="WP_205357280.1">
    <property type="nucleotide sequence ID" value="NZ_JADKYB010000006.1"/>
</dbReference>
<evidence type="ECO:0000256" key="1">
    <source>
        <dbReference type="ARBA" id="ARBA00009353"/>
    </source>
</evidence>
<evidence type="ECO:0000313" key="5">
    <source>
        <dbReference type="EMBL" id="MBM9505407.1"/>
    </source>
</evidence>
<dbReference type="InterPro" id="IPR013549">
    <property type="entry name" value="DUF1731"/>
</dbReference>
<evidence type="ECO:0000259" key="3">
    <source>
        <dbReference type="Pfam" id="PF01370"/>
    </source>
</evidence>
<reference evidence="5 6" key="1">
    <citation type="submission" date="2021-01" db="EMBL/GenBank/DDBJ databases">
        <title>Streptomyces acididurans sp. nov., isolated from a peat swamp forest soil.</title>
        <authorList>
            <person name="Chantavorakit T."/>
            <person name="Duangmal K."/>
        </authorList>
    </citation>
    <scope>NUCLEOTIDE SEQUENCE [LARGE SCALE GENOMIC DNA]</scope>
    <source>
        <strain evidence="5 6">KK5PA1</strain>
    </source>
</reference>
<dbReference type="InterPro" id="IPR010099">
    <property type="entry name" value="SDR39U1"/>
</dbReference>
<dbReference type="NCBIfam" id="TIGR01777">
    <property type="entry name" value="yfcH"/>
    <property type="match status" value="1"/>
</dbReference>
<feature type="domain" description="DUF1731" evidence="4">
    <location>
        <begin position="251"/>
        <end position="296"/>
    </location>
</feature>
<dbReference type="PANTHER" id="PTHR11092">
    <property type="entry name" value="SUGAR NUCLEOTIDE EPIMERASE RELATED"/>
    <property type="match status" value="1"/>
</dbReference>
<dbReference type="Pfam" id="PF01370">
    <property type="entry name" value="Epimerase"/>
    <property type="match status" value="1"/>
</dbReference>
<dbReference type="Proteomes" id="UP000749040">
    <property type="component" value="Unassembled WGS sequence"/>
</dbReference>
<dbReference type="SUPFAM" id="SSF51735">
    <property type="entry name" value="NAD(P)-binding Rossmann-fold domains"/>
    <property type="match status" value="1"/>
</dbReference>
<evidence type="ECO:0000256" key="2">
    <source>
        <dbReference type="SAM" id="MobiDB-lite"/>
    </source>
</evidence>
<name>A0ABS2TQR2_9ACTN</name>
<comment type="similarity">
    <text evidence="1">Belongs to the NAD(P)-dependent epimerase/dehydratase family. SDR39U1 subfamily.</text>
</comment>
<dbReference type="InterPro" id="IPR036291">
    <property type="entry name" value="NAD(P)-bd_dom_sf"/>
</dbReference>
<keyword evidence="6" id="KW-1185">Reference proteome</keyword>
<protein>
    <submittedName>
        <fullName evidence="5">TIGR01777 family oxidoreductase</fullName>
    </submittedName>
</protein>
<feature type="domain" description="NAD-dependent epimerase/dehydratase" evidence="3">
    <location>
        <begin position="6"/>
        <end position="131"/>
    </location>
</feature>
<dbReference type="Gene3D" id="3.40.50.720">
    <property type="entry name" value="NAD(P)-binding Rossmann-like Domain"/>
    <property type="match status" value="1"/>
</dbReference>
<dbReference type="InterPro" id="IPR001509">
    <property type="entry name" value="Epimerase_deHydtase"/>
</dbReference>
<evidence type="ECO:0000313" key="6">
    <source>
        <dbReference type="Proteomes" id="UP000749040"/>
    </source>
</evidence>
<dbReference type="EMBL" id="JADKYB010000006">
    <property type="protein sequence ID" value="MBM9505407.1"/>
    <property type="molecule type" value="Genomic_DNA"/>
</dbReference>
<gene>
    <name evidence="5" type="ORF">ITX44_12780</name>
</gene>
<accession>A0ABS2TQR2</accession>
<feature type="region of interest" description="Disordered" evidence="2">
    <location>
        <begin position="298"/>
        <end position="322"/>
    </location>
</feature>
<proteinExistence type="inferred from homology"/>
<dbReference type="Pfam" id="PF08338">
    <property type="entry name" value="DUF1731"/>
    <property type="match status" value="1"/>
</dbReference>
<sequence length="322" mass="33751">MVTMRIAVSGASGLIGSALTASLAADGHEVVHLVRREPRTPAEVRWDPMAGTVDTTGLAGCEAVVHLAGAGVGQRRWTEARKKVLRDSRVLGTAAIARAAAALDPRPRVLVCGSAIGYYGDTGDAWVDEDSPKGTGFLADLVRDWEAAADPARAAGIRTVHTRTGLVVARSGGAWAPLFPIFRAGLGGRLGSGRQFWSFIALRDEIAAIRHAITTESLSGPVNLTAPEPLTNREITAAMGRALHRPTLAAVPAPVLRLALGEFAGDVLSSQRVRPRRLLDSGFAFSFPHIDEAISAALDPALPGPGGKGWPPSEAGPEEDEH</sequence>
<comment type="caution">
    <text evidence="5">The sequence shown here is derived from an EMBL/GenBank/DDBJ whole genome shotgun (WGS) entry which is preliminary data.</text>
</comment>
<dbReference type="PANTHER" id="PTHR11092:SF0">
    <property type="entry name" value="EPIMERASE FAMILY PROTEIN SDR39U1"/>
    <property type="match status" value="1"/>
</dbReference>
<organism evidence="5 6">
    <name type="scientific">Actinacidiphila acididurans</name>
    <dbReference type="NCBI Taxonomy" id="2784346"/>
    <lineage>
        <taxon>Bacteria</taxon>
        <taxon>Bacillati</taxon>
        <taxon>Actinomycetota</taxon>
        <taxon>Actinomycetes</taxon>
        <taxon>Kitasatosporales</taxon>
        <taxon>Streptomycetaceae</taxon>
        <taxon>Actinacidiphila</taxon>
    </lineage>
</organism>
<evidence type="ECO:0000259" key="4">
    <source>
        <dbReference type="Pfam" id="PF08338"/>
    </source>
</evidence>